<evidence type="ECO:0000313" key="3">
    <source>
        <dbReference type="Proteomes" id="UP001054889"/>
    </source>
</evidence>
<protein>
    <recommendedName>
        <fullName evidence="4">Pantothenate kinase</fullName>
    </recommendedName>
</protein>
<dbReference type="Gene3D" id="3.30.420.510">
    <property type="match status" value="1"/>
</dbReference>
<evidence type="ECO:0008006" key="4">
    <source>
        <dbReference type="Google" id="ProtNLM"/>
    </source>
</evidence>
<dbReference type="InterPro" id="IPR043129">
    <property type="entry name" value="ATPase_NBD"/>
</dbReference>
<dbReference type="PANTHER" id="PTHR12280">
    <property type="entry name" value="PANTOTHENATE KINASE"/>
    <property type="match status" value="1"/>
</dbReference>
<dbReference type="SUPFAM" id="SSF53067">
    <property type="entry name" value="Actin-like ATPase domain"/>
    <property type="match status" value="2"/>
</dbReference>
<dbReference type="GO" id="GO:0005634">
    <property type="term" value="C:nucleus"/>
    <property type="evidence" value="ECO:0007669"/>
    <property type="project" value="TreeGrafter"/>
</dbReference>
<sequence>MHSQATGGGAYNFSDKFQEELDVYLDKLYEFESIVSGANFLLENGDNSVLDLVVKDICREFVSQQIAFLVATLLGLRRVVFAGSFICEHKSTMENISYSIDAWYIKPSLDDCLAPLHGTSANEKMDSDIFPYLFVNIGTVVSMMEVSGKGSFKTITGSHLGGGTILGLAKLLTGCSSYEEFWEQSQKGNNLSIDLTIKDTFGESCHKCGIPASFVVGSFGRVHSNELSEYKIEDISASLMNCFIHNIGQIVYLMTKILGLKRIFFHGAFVCGHEKVMDEISHFLEQRLKGEIQVTFMHCEGFLGPLGTFLSYEDMGIDGFVGNEDIRKDEDVPNRVDLLGSVLCYKDGDLPVTRGYMLIKVSFFSKGHADKGFSSGNKTCRVCTTFLCPQAQPRPEPNNTIKPATAIMDSVEAASWSISPELGTALAKVAVFVLVQALVYLILRNSSDVFSPARRATSRARSFRPMRSMSVHRVLASFSDVPVGIPEDGGAASPSTPVDSAGDGRANSWFK</sequence>
<reference evidence="2" key="1">
    <citation type="journal article" date="2018" name="DNA Res.">
        <title>Multiple hybrid de novo genome assembly of finger millet, an orphan allotetraploid crop.</title>
        <authorList>
            <person name="Hatakeyama M."/>
            <person name="Aluri S."/>
            <person name="Balachadran M.T."/>
            <person name="Sivarajan S.R."/>
            <person name="Patrignani A."/>
            <person name="Gruter S."/>
            <person name="Poveda L."/>
            <person name="Shimizu-Inatsugi R."/>
            <person name="Baeten J."/>
            <person name="Francoijs K.J."/>
            <person name="Nataraja K.N."/>
            <person name="Reddy Y.A.N."/>
            <person name="Phadnis S."/>
            <person name="Ravikumar R.L."/>
            <person name="Schlapbach R."/>
            <person name="Sreeman S.M."/>
            <person name="Shimizu K.K."/>
        </authorList>
    </citation>
    <scope>NUCLEOTIDE SEQUENCE</scope>
</reference>
<comment type="caution">
    <text evidence="2">The sequence shown here is derived from an EMBL/GenBank/DDBJ whole genome shotgun (WGS) entry which is preliminary data.</text>
</comment>
<keyword evidence="3" id="KW-1185">Reference proteome</keyword>
<organism evidence="2 3">
    <name type="scientific">Eleusine coracana subsp. coracana</name>
    <dbReference type="NCBI Taxonomy" id="191504"/>
    <lineage>
        <taxon>Eukaryota</taxon>
        <taxon>Viridiplantae</taxon>
        <taxon>Streptophyta</taxon>
        <taxon>Embryophyta</taxon>
        <taxon>Tracheophyta</taxon>
        <taxon>Spermatophyta</taxon>
        <taxon>Magnoliopsida</taxon>
        <taxon>Liliopsida</taxon>
        <taxon>Poales</taxon>
        <taxon>Poaceae</taxon>
        <taxon>PACMAD clade</taxon>
        <taxon>Chloridoideae</taxon>
        <taxon>Cynodonteae</taxon>
        <taxon>Eleusininae</taxon>
        <taxon>Eleusine</taxon>
    </lineage>
</organism>
<reference evidence="2" key="2">
    <citation type="submission" date="2021-12" db="EMBL/GenBank/DDBJ databases">
        <title>Resequencing data analysis of finger millet.</title>
        <authorList>
            <person name="Hatakeyama M."/>
            <person name="Aluri S."/>
            <person name="Balachadran M.T."/>
            <person name="Sivarajan S.R."/>
            <person name="Poveda L."/>
            <person name="Shimizu-Inatsugi R."/>
            <person name="Schlapbach R."/>
            <person name="Sreeman S.M."/>
            <person name="Shimizu K.K."/>
        </authorList>
    </citation>
    <scope>NUCLEOTIDE SEQUENCE</scope>
</reference>
<dbReference type="InterPro" id="IPR004567">
    <property type="entry name" value="Type_II_PanK"/>
</dbReference>
<dbReference type="AlphaFoldDB" id="A0AAV5F374"/>
<evidence type="ECO:0000256" key="1">
    <source>
        <dbReference type="SAM" id="MobiDB-lite"/>
    </source>
</evidence>
<dbReference type="GO" id="GO:0015937">
    <property type="term" value="P:coenzyme A biosynthetic process"/>
    <property type="evidence" value="ECO:0007669"/>
    <property type="project" value="InterPro"/>
</dbReference>
<gene>
    <name evidence="2" type="primary">gb17567</name>
    <name evidence="2" type="ORF">PR202_gb17567</name>
</gene>
<dbReference type="Gene3D" id="3.30.420.40">
    <property type="match status" value="2"/>
</dbReference>
<name>A0AAV5F374_ELECO</name>
<dbReference type="PANTHER" id="PTHR12280:SF36">
    <property type="entry name" value="PANTOTHENATE KINASE 1"/>
    <property type="match status" value="1"/>
</dbReference>
<dbReference type="Proteomes" id="UP001054889">
    <property type="component" value="Unassembled WGS sequence"/>
</dbReference>
<evidence type="ECO:0000313" key="2">
    <source>
        <dbReference type="EMBL" id="GJN29346.1"/>
    </source>
</evidence>
<proteinExistence type="predicted"/>
<dbReference type="GO" id="GO:0004594">
    <property type="term" value="F:pantothenate kinase activity"/>
    <property type="evidence" value="ECO:0007669"/>
    <property type="project" value="TreeGrafter"/>
</dbReference>
<feature type="region of interest" description="Disordered" evidence="1">
    <location>
        <begin position="486"/>
        <end position="511"/>
    </location>
</feature>
<dbReference type="GO" id="GO:0005524">
    <property type="term" value="F:ATP binding"/>
    <property type="evidence" value="ECO:0007669"/>
    <property type="project" value="InterPro"/>
</dbReference>
<dbReference type="GO" id="GO:0005829">
    <property type="term" value="C:cytosol"/>
    <property type="evidence" value="ECO:0007669"/>
    <property type="project" value="TreeGrafter"/>
</dbReference>
<dbReference type="Pfam" id="PF03630">
    <property type="entry name" value="Fumble"/>
    <property type="match status" value="3"/>
</dbReference>
<dbReference type="EMBL" id="BQKI01000081">
    <property type="protein sequence ID" value="GJN29346.1"/>
    <property type="molecule type" value="Genomic_DNA"/>
</dbReference>
<accession>A0AAV5F374</accession>